<evidence type="ECO:0000256" key="3">
    <source>
        <dbReference type="ARBA" id="ARBA00022692"/>
    </source>
</evidence>
<name>A0A8B8C916_CRAVI</name>
<dbReference type="KEGG" id="cvn:111117338"/>
<dbReference type="Proteomes" id="UP000694844">
    <property type="component" value="Chromosome 10"/>
</dbReference>
<feature type="transmembrane region" description="Helical" evidence="8">
    <location>
        <begin position="782"/>
        <end position="802"/>
    </location>
</feature>
<comment type="subcellular location">
    <subcellularLocation>
        <location evidence="1">Membrane</location>
        <topology evidence="1">Multi-pass membrane protein</topology>
    </subcellularLocation>
</comment>
<dbReference type="InterPro" id="IPR041491">
    <property type="entry name" value="TRPM_SLOG"/>
</dbReference>
<evidence type="ECO:0000256" key="8">
    <source>
        <dbReference type="SAM" id="Phobius"/>
    </source>
</evidence>
<dbReference type="PANTHER" id="PTHR13800:SF12">
    <property type="entry name" value="TRANSIENT RECEPTOR POTENTIAL CATION CHANNEL SUBFAMILY M MEMBER-LIKE 2"/>
    <property type="match status" value="1"/>
</dbReference>
<evidence type="ECO:0000259" key="9">
    <source>
        <dbReference type="Pfam" id="PF00520"/>
    </source>
</evidence>
<dbReference type="InterPro" id="IPR005821">
    <property type="entry name" value="Ion_trans_dom"/>
</dbReference>
<feature type="domain" description="TRPM-like" evidence="11">
    <location>
        <begin position="387"/>
        <end position="625"/>
    </location>
</feature>
<evidence type="ECO:0000256" key="5">
    <source>
        <dbReference type="ARBA" id="ARBA00023065"/>
    </source>
</evidence>
<dbReference type="OrthoDB" id="9994106at2759"/>
<keyword evidence="5" id="KW-0406">Ion transport</keyword>
<feature type="domain" description="TRPM SLOG" evidence="10">
    <location>
        <begin position="5"/>
        <end position="205"/>
    </location>
</feature>
<accession>A0A8B8C916</accession>
<dbReference type="PANTHER" id="PTHR13800">
    <property type="entry name" value="TRANSIENT RECEPTOR POTENTIAL CATION CHANNEL, SUBFAMILY M, MEMBER 6"/>
    <property type="match status" value="1"/>
</dbReference>
<dbReference type="Pfam" id="PF18139">
    <property type="entry name" value="LSDAT_euk"/>
    <property type="match status" value="1"/>
</dbReference>
<evidence type="ECO:0000256" key="2">
    <source>
        <dbReference type="ARBA" id="ARBA00022448"/>
    </source>
</evidence>
<dbReference type="AlphaFoldDB" id="A0A8B8C916"/>
<dbReference type="Pfam" id="PF00520">
    <property type="entry name" value="Ion_trans"/>
    <property type="match status" value="1"/>
</dbReference>
<feature type="transmembrane region" description="Helical" evidence="8">
    <location>
        <begin position="754"/>
        <end position="776"/>
    </location>
</feature>
<gene>
    <name evidence="13" type="primary">LOC111117338</name>
</gene>
<evidence type="ECO:0000259" key="11">
    <source>
        <dbReference type="Pfam" id="PF25508"/>
    </source>
</evidence>
<dbReference type="GO" id="GO:0005886">
    <property type="term" value="C:plasma membrane"/>
    <property type="evidence" value="ECO:0007669"/>
    <property type="project" value="TreeGrafter"/>
</dbReference>
<proteinExistence type="predicted"/>
<organism evidence="12 13">
    <name type="scientific">Crassostrea virginica</name>
    <name type="common">Eastern oyster</name>
    <dbReference type="NCBI Taxonomy" id="6565"/>
    <lineage>
        <taxon>Eukaryota</taxon>
        <taxon>Metazoa</taxon>
        <taxon>Spiralia</taxon>
        <taxon>Lophotrochozoa</taxon>
        <taxon>Mollusca</taxon>
        <taxon>Bivalvia</taxon>
        <taxon>Autobranchia</taxon>
        <taxon>Pteriomorphia</taxon>
        <taxon>Ostreida</taxon>
        <taxon>Ostreoidea</taxon>
        <taxon>Ostreidae</taxon>
        <taxon>Crassostrea</taxon>
    </lineage>
</organism>
<keyword evidence="4 8" id="KW-1133">Transmembrane helix</keyword>
<protein>
    <submittedName>
        <fullName evidence="13">Transient receptor potential cation channel subfamily M member 2-like</fullName>
    </submittedName>
</protein>
<reference evidence="13" key="1">
    <citation type="submission" date="2025-08" db="UniProtKB">
        <authorList>
            <consortium name="RefSeq"/>
        </authorList>
    </citation>
    <scope>IDENTIFICATION</scope>
    <source>
        <tissue evidence="13">Whole sample</tissue>
    </source>
</reference>
<feature type="domain" description="Ion transport" evidence="9">
    <location>
        <begin position="681"/>
        <end position="937"/>
    </location>
</feature>
<feature type="transmembrane region" description="Helical" evidence="8">
    <location>
        <begin position="822"/>
        <end position="842"/>
    </location>
</feature>
<evidence type="ECO:0000256" key="4">
    <source>
        <dbReference type="ARBA" id="ARBA00022989"/>
    </source>
</evidence>
<dbReference type="InterPro" id="IPR050927">
    <property type="entry name" value="TRPM"/>
</dbReference>
<keyword evidence="7" id="KW-0407">Ion channel</keyword>
<evidence type="ECO:0000313" key="12">
    <source>
        <dbReference type="Proteomes" id="UP000694844"/>
    </source>
</evidence>
<keyword evidence="12" id="KW-1185">Reference proteome</keyword>
<evidence type="ECO:0000313" key="13">
    <source>
        <dbReference type="RefSeq" id="XP_022312125.1"/>
    </source>
</evidence>
<dbReference type="GeneID" id="111117338"/>
<evidence type="ECO:0000259" key="10">
    <source>
        <dbReference type="Pfam" id="PF18139"/>
    </source>
</evidence>
<evidence type="ECO:0000256" key="1">
    <source>
        <dbReference type="ARBA" id="ARBA00004141"/>
    </source>
</evidence>
<feature type="transmembrane region" description="Helical" evidence="8">
    <location>
        <begin position="675"/>
        <end position="692"/>
    </location>
</feature>
<dbReference type="InterPro" id="IPR057366">
    <property type="entry name" value="TRPM-like"/>
</dbReference>
<sequence length="1019" mass="118236">MLECNNSEIITYVKDAWEGIQTAVKSTPTMVFSVIGDSDSFVPRPWPRTVFQTALIEAAKSGGETWILYSGNEQDVSKAVLDAYVKYGNREFGTNNNFIHKNNKHRHVKLISFTDKDTEENCMETVIHCSSQNGGIGNFRIEFEQFVSEQEVSFFSQREDFKMPVPIAIIVCEGDIETIAHIAGALQNKLPVIIMKGSGKAADLILDYLESSHKLRKKAGILFGIKFEDSIFDSLKDYLRIIRKNRDLIGVFDLNNDDPSKLSDIVGELVVGCWSTKISVRSDEKKIVDGTNQYAEQSCQENTLTAGHSSDNLAITRSSITWKLLGKSSSSLEGQTIKELLGRYKNEQRPDVLNPKFTSPTSLPLYFYFGYQILQETNKFHECGNILLLEALKENRCDYVRVLIDQGVKLKTKNLPELYAQTISCRKCKFEKDDCFHMQWILKQILSPEADALCHQYIHAMKKMERNAKCRDKYAKKIKNLESSVAESAKRLCCKILRYEVFIGERETNHSSESEQTSGISDILLWSIFADRKEIAEICWIRGKDHLLTGLVSSVLLQKLSKKAKNVKEQILSTDLAEHAKLFEQRCISIMDEMYKEDTTNAVKAMNDEAVVWGVLSCPLTIAYENFMYDVVAHTCSRKSMNKQWYNDLPPDTFPFIKSAFQRPKQFIRAPLTKYFVNYIIFLTMLVMYSAFVLTSVRNVNYEEGTGKIFEYYVYVWTFGDFIEELISCFGCLGPQSHFRRGHYRRLKRYLYDFWNAIDLLSYLLLISALFVRHFHHDDFTIARRMFSLSLLVMYLRFLEVFLTHRKLGPTLIMIKEMLKDLLNFMFIALFVILGVGIYYHANLFPDCQNFWGGNWTDWRIWEVLYYPYWQIYAELNLDYLKAGRNQSVCATHNNTEPDDWSVLAVAAAYLLFTHLLLVNLVIAMFSFTFERVQQDSEKLWWYERYTAINDYQWRIPSPLNLFFLPYRIYNGCRKNRCTLKSRKVTSNDVEQTDIQNMTKKGYRKELQRIIACNISNKK</sequence>
<evidence type="ECO:0000256" key="6">
    <source>
        <dbReference type="ARBA" id="ARBA00023136"/>
    </source>
</evidence>
<dbReference type="Pfam" id="PF25508">
    <property type="entry name" value="TRPM2"/>
    <property type="match status" value="1"/>
</dbReference>
<keyword evidence="3 8" id="KW-0812">Transmembrane</keyword>
<dbReference type="GO" id="GO:0099604">
    <property type="term" value="F:ligand-gated calcium channel activity"/>
    <property type="evidence" value="ECO:0007669"/>
    <property type="project" value="TreeGrafter"/>
</dbReference>
<dbReference type="RefSeq" id="XP_022312125.1">
    <property type="nucleotide sequence ID" value="XM_022456417.1"/>
</dbReference>
<feature type="transmembrane region" description="Helical" evidence="8">
    <location>
        <begin position="903"/>
        <end position="930"/>
    </location>
</feature>
<keyword evidence="2" id="KW-0813">Transport</keyword>
<evidence type="ECO:0000256" key="7">
    <source>
        <dbReference type="ARBA" id="ARBA00023303"/>
    </source>
</evidence>
<keyword evidence="6 8" id="KW-0472">Membrane</keyword>